<dbReference type="HOGENOM" id="CLU_3422553_0_0_1"/>
<protein>
    <submittedName>
        <fullName evidence="1">Uncharacterized protein</fullName>
    </submittedName>
</protein>
<gene>
    <name evidence="1" type="ORF">FPSE_11261</name>
</gene>
<evidence type="ECO:0000313" key="2">
    <source>
        <dbReference type="Proteomes" id="UP000007978"/>
    </source>
</evidence>
<feature type="non-terminal residue" evidence="1">
    <location>
        <position position="1"/>
    </location>
</feature>
<dbReference type="EMBL" id="AFNW01000440">
    <property type="protein sequence ID" value="EKJ68561.1"/>
    <property type="molecule type" value="Genomic_DNA"/>
</dbReference>
<reference evidence="1 2" key="1">
    <citation type="journal article" date="2012" name="PLoS Pathog.">
        <title>Comparative pathogenomics reveals horizontally acquired novel virulence genes in fungi infecting cereal hosts.</title>
        <authorList>
            <person name="Gardiner D.M."/>
            <person name="McDonald M.C."/>
            <person name="Covarelli L."/>
            <person name="Solomon P.S."/>
            <person name="Rusu A.G."/>
            <person name="Marshall M."/>
            <person name="Kazan K."/>
            <person name="Chakraborty S."/>
            <person name="McDonald B.A."/>
            <person name="Manners J.M."/>
        </authorList>
    </citation>
    <scope>NUCLEOTIDE SEQUENCE [LARGE SCALE GENOMIC DNA]</scope>
    <source>
        <strain evidence="1 2">CS3096</strain>
    </source>
</reference>
<accession>K3UB18</accession>
<dbReference type="AlphaFoldDB" id="K3UB18"/>
<comment type="caution">
    <text evidence="1">The sequence shown here is derived from an EMBL/GenBank/DDBJ whole genome shotgun (WGS) entry which is preliminary data.</text>
</comment>
<evidence type="ECO:0000313" key="1">
    <source>
        <dbReference type="EMBL" id="EKJ68561.1"/>
    </source>
</evidence>
<dbReference type="Proteomes" id="UP000007978">
    <property type="component" value="Unassembled WGS sequence"/>
</dbReference>
<sequence length="24" mass="3139">IIILLLFKFLKNFYFKLYYKSFYI</sequence>
<dbReference type="RefSeq" id="XP_061844424.1">
    <property type="nucleotide sequence ID" value="XM_061988463.1"/>
</dbReference>
<dbReference type="GeneID" id="20369878"/>
<keyword evidence="2" id="KW-1185">Reference proteome</keyword>
<organism evidence="1 2">
    <name type="scientific">Fusarium pseudograminearum (strain CS3096)</name>
    <name type="common">Wheat and barley crown-rot fungus</name>
    <dbReference type="NCBI Taxonomy" id="1028729"/>
    <lineage>
        <taxon>Eukaryota</taxon>
        <taxon>Fungi</taxon>
        <taxon>Dikarya</taxon>
        <taxon>Ascomycota</taxon>
        <taxon>Pezizomycotina</taxon>
        <taxon>Sordariomycetes</taxon>
        <taxon>Hypocreomycetidae</taxon>
        <taxon>Hypocreales</taxon>
        <taxon>Nectriaceae</taxon>
        <taxon>Fusarium</taxon>
    </lineage>
</organism>
<proteinExistence type="predicted"/>
<name>K3UB18_FUSPC</name>